<comment type="caution">
    <text evidence="2">The sequence shown here is derived from an EMBL/GenBank/DDBJ whole genome shotgun (WGS) entry which is preliminary data.</text>
</comment>
<dbReference type="GO" id="GO:0006508">
    <property type="term" value="P:proteolysis"/>
    <property type="evidence" value="ECO:0007669"/>
    <property type="project" value="InterPro"/>
</dbReference>
<dbReference type="Proteomes" id="UP001176961">
    <property type="component" value="Unassembled WGS sequence"/>
</dbReference>
<dbReference type="InterPro" id="IPR018497">
    <property type="entry name" value="Peptidase_M13_C"/>
</dbReference>
<dbReference type="SUPFAM" id="SSF55486">
    <property type="entry name" value="Metalloproteases ('zincins'), catalytic domain"/>
    <property type="match status" value="1"/>
</dbReference>
<proteinExistence type="predicted"/>
<dbReference type="Gene3D" id="3.40.390.10">
    <property type="entry name" value="Collagenase (Catalytic Domain)"/>
    <property type="match status" value="1"/>
</dbReference>
<keyword evidence="3" id="KW-1185">Reference proteome</keyword>
<reference evidence="2" key="1">
    <citation type="submission" date="2023-07" db="EMBL/GenBank/DDBJ databases">
        <authorList>
            <consortium name="CYATHOMIX"/>
        </authorList>
    </citation>
    <scope>NUCLEOTIDE SEQUENCE</scope>
    <source>
        <strain evidence="2">N/A</strain>
    </source>
</reference>
<feature type="domain" description="Peptidase M13 C-terminal" evidence="1">
    <location>
        <begin position="17"/>
        <end position="71"/>
    </location>
</feature>
<evidence type="ECO:0000313" key="2">
    <source>
        <dbReference type="EMBL" id="CAJ0605602.1"/>
    </source>
</evidence>
<sequence length="78" mass="9215">MQFLRANLTLFEKFLLQHFCEQKEKKKERDQMMMFSSYAPKELRVNIPLTNLAEFAEAFHCSPGSPMNSAISRQRIFI</sequence>
<dbReference type="GO" id="GO:0004222">
    <property type="term" value="F:metalloendopeptidase activity"/>
    <property type="evidence" value="ECO:0007669"/>
    <property type="project" value="InterPro"/>
</dbReference>
<dbReference type="InterPro" id="IPR024079">
    <property type="entry name" value="MetalloPept_cat_dom_sf"/>
</dbReference>
<accession>A0AA36MDL6</accession>
<evidence type="ECO:0000313" key="3">
    <source>
        <dbReference type="Proteomes" id="UP001176961"/>
    </source>
</evidence>
<dbReference type="AlphaFoldDB" id="A0AA36MDL6"/>
<evidence type="ECO:0000259" key="1">
    <source>
        <dbReference type="Pfam" id="PF01431"/>
    </source>
</evidence>
<dbReference type="EMBL" id="CATQJL010000316">
    <property type="protein sequence ID" value="CAJ0605602.1"/>
    <property type="molecule type" value="Genomic_DNA"/>
</dbReference>
<dbReference type="InterPro" id="IPR000718">
    <property type="entry name" value="Peptidase_M13"/>
</dbReference>
<name>A0AA36MDL6_CYLNA</name>
<dbReference type="Pfam" id="PF01431">
    <property type="entry name" value="Peptidase_M13"/>
    <property type="match status" value="1"/>
</dbReference>
<gene>
    <name evidence="2" type="ORF">CYNAS_LOCUS17585</name>
</gene>
<organism evidence="2 3">
    <name type="scientific">Cylicocyclus nassatus</name>
    <name type="common">Nematode worm</name>
    <dbReference type="NCBI Taxonomy" id="53992"/>
    <lineage>
        <taxon>Eukaryota</taxon>
        <taxon>Metazoa</taxon>
        <taxon>Ecdysozoa</taxon>
        <taxon>Nematoda</taxon>
        <taxon>Chromadorea</taxon>
        <taxon>Rhabditida</taxon>
        <taxon>Rhabditina</taxon>
        <taxon>Rhabditomorpha</taxon>
        <taxon>Strongyloidea</taxon>
        <taxon>Strongylidae</taxon>
        <taxon>Cylicocyclus</taxon>
    </lineage>
</organism>
<dbReference type="PROSITE" id="PS51885">
    <property type="entry name" value="NEPRILYSIN"/>
    <property type="match status" value="1"/>
</dbReference>
<protein>
    <recommendedName>
        <fullName evidence="1">Peptidase M13 C-terminal domain-containing protein</fullName>
    </recommendedName>
</protein>